<evidence type="ECO:0000256" key="14">
    <source>
        <dbReference type="ARBA" id="ARBA00023278"/>
    </source>
</evidence>
<comment type="catalytic activity">
    <reaction evidence="32">
        <text>an n-alkanal + NADP(+) = an alk-2-enal + NADPH + H(+)</text>
        <dbReference type="Rhea" id="RHEA:13737"/>
        <dbReference type="ChEBI" id="CHEBI:12834"/>
        <dbReference type="ChEBI" id="CHEBI:13757"/>
        <dbReference type="ChEBI" id="CHEBI:15378"/>
        <dbReference type="ChEBI" id="CHEBI:57783"/>
        <dbReference type="ChEBI" id="CHEBI:58349"/>
        <dbReference type="EC" id="1.3.1.74"/>
    </reaction>
    <physiologicalReaction direction="right-to-left" evidence="32">
        <dbReference type="Rhea" id="RHEA:13739"/>
    </physiologicalReaction>
</comment>
<evidence type="ECO:0000256" key="31">
    <source>
        <dbReference type="ARBA" id="ARBA00049070"/>
    </source>
</evidence>
<gene>
    <name evidence="36" type="ORF">DIABBA_LOCUS5395</name>
</gene>
<evidence type="ECO:0000256" key="30">
    <source>
        <dbReference type="ARBA" id="ARBA00049068"/>
    </source>
</evidence>
<evidence type="ECO:0000256" key="16">
    <source>
        <dbReference type="ARBA" id="ARBA00032255"/>
    </source>
</evidence>
<comment type="subunit">
    <text evidence="3">Monomer or homodimer.</text>
</comment>
<keyword evidence="9" id="KW-0276">Fatty acid metabolism</keyword>
<evidence type="ECO:0000256" key="12">
    <source>
        <dbReference type="ARBA" id="ARBA00023002"/>
    </source>
</evidence>
<dbReference type="EC" id="1.3.1.48" evidence="4"/>
<evidence type="ECO:0000256" key="25">
    <source>
        <dbReference type="ARBA" id="ARBA00048066"/>
    </source>
</evidence>
<evidence type="ECO:0000313" key="36">
    <source>
        <dbReference type="EMBL" id="CAG9831838.1"/>
    </source>
</evidence>
<evidence type="ECO:0000256" key="33">
    <source>
        <dbReference type="ARBA" id="ARBA00049368"/>
    </source>
</evidence>
<dbReference type="AlphaFoldDB" id="A0A9N9STK1"/>
<dbReference type="FunFam" id="3.40.50.720:FF:000121">
    <property type="entry name" value="Prostaglandin reductase 2"/>
    <property type="match status" value="1"/>
</dbReference>
<comment type="catalytic activity">
    <reaction evidence="31">
        <text>13,14-dihydro-15-oxo-prostaglandin E1 + NADP(+) = 15-oxoprostaglandin E1 + NADPH + H(+)</text>
        <dbReference type="Rhea" id="RHEA:50584"/>
        <dbReference type="ChEBI" id="CHEBI:15378"/>
        <dbReference type="ChEBI" id="CHEBI:57401"/>
        <dbReference type="ChEBI" id="CHEBI:57783"/>
        <dbReference type="ChEBI" id="CHEBI:58349"/>
        <dbReference type="ChEBI" id="CHEBI:133408"/>
    </reaction>
    <physiologicalReaction direction="right-to-left" evidence="31">
        <dbReference type="Rhea" id="RHEA:50586"/>
    </physiologicalReaction>
</comment>
<dbReference type="GO" id="GO:0047522">
    <property type="term" value="F:15-oxoprostaglandin 13-reductase [NAD(P)+] activity"/>
    <property type="evidence" value="ECO:0007669"/>
    <property type="project" value="UniProtKB-EC"/>
</dbReference>
<dbReference type="Gene3D" id="3.40.50.720">
    <property type="entry name" value="NAD(P)-binding Rossmann-like Domain"/>
    <property type="match status" value="1"/>
</dbReference>
<dbReference type="InterPro" id="IPR036291">
    <property type="entry name" value="NAD(P)-bd_dom_sf"/>
</dbReference>
<evidence type="ECO:0000259" key="34">
    <source>
        <dbReference type="Pfam" id="PF00107"/>
    </source>
</evidence>
<evidence type="ECO:0000256" key="5">
    <source>
        <dbReference type="ARBA" id="ARBA00012410"/>
    </source>
</evidence>
<dbReference type="PANTHER" id="PTHR43205:SF7">
    <property type="entry name" value="PROSTAGLANDIN REDUCTASE 1"/>
    <property type="match status" value="1"/>
</dbReference>
<evidence type="ECO:0000256" key="3">
    <source>
        <dbReference type="ARBA" id="ARBA00011852"/>
    </source>
</evidence>
<comment type="subcellular location">
    <subcellularLocation>
        <location evidence="1">Cytoplasm</location>
    </subcellularLocation>
</comment>
<dbReference type="InterPro" id="IPR011032">
    <property type="entry name" value="GroES-like_sf"/>
</dbReference>
<name>A0A9N9STK1_DIABA</name>
<dbReference type="EMBL" id="OU898278">
    <property type="protein sequence ID" value="CAG9831838.1"/>
    <property type="molecule type" value="Genomic_DNA"/>
</dbReference>
<reference evidence="36" key="1">
    <citation type="submission" date="2022-01" db="EMBL/GenBank/DDBJ databases">
        <authorList>
            <person name="King R."/>
        </authorList>
    </citation>
    <scope>NUCLEOTIDE SEQUENCE</scope>
</reference>
<evidence type="ECO:0000256" key="7">
    <source>
        <dbReference type="ARBA" id="ARBA00022501"/>
    </source>
</evidence>
<evidence type="ECO:0000256" key="11">
    <source>
        <dbReference type="ARBA" id="ARBA00022990"/>
    </source>
</evidence>
<evidence type="ECO:0000256" key="10">
    <source>
        <dbReference type="ARBA" id="ARBA00022857"/>
    </source>
</evidence>
<keyword evidence="8" id="KW-0597">Phosphoprotein</keyword>
<sequence>MSACHKILRKSKLFSQTNTFIKRHVSAKAFIFEKQFDGFPKESDFKLVTKELPALKDGEFLAAAEYLSVDPYMRAYAPRVKTGKTFMGSQVAKIVESKNSKFPEGTYIVGEYGWKTHTISNGKGTVSGLPSAWIIPDIGNLPHSLALGVLGMPGNTAYFGLLELCQPKAGETVIVTGAAGAVGSHVGQIAKIKGCRTVGVAGSDEKGKWLVDELGFDHFINYKKDDLRSKIKEFAPYDCYFDNVGGEISSMIMAYMSLYGRISVCGAISGYNDTTVPKATIVQYPLLFNQLRMEGFVVQRWVDRWFEGVEQNKKWINEGKLKYKETVTHGFENMYAAFADMLRGGNTGKAIVKV</sequence>
<keyword evidence="7" id="KW-0644">Prostaglandin metabolism</keyword>
<dbReference type="PANTHER" id="PTHR43205">
    <property type="entry name" value="PROSTAGLANDIN REDUCTASE"/>
    <property type="match status" value="1"/>
</dbReference>
<evidence type="ECO:0000256" key="23">
    <source>
        <dbReference type="ARBA" id="ARBA00047878"/>
    </source>
</evidence>
<evidence type="ECO:0000256" key="24">
    <source>
        <dbReference type="ARBA" id="ARBA00047903"/>
    </source>
</evidence>
<evidence type="ECO:0000256" key="8">
    <source>
        <dbReference type="ARBA" id="ARBA00022553"/>
    </source>
</evidence>
<comment type="catalytic activity">
    <reaction evidence="22">
        <text>leukotriene B4 + NADP(+) = 12-oxo-leukotriene B4 + NADPH + H(+)</text>
        <dbReference type="Rhea" id="RHEA:50608"/>
        <dbReference type="ChEBI" id="CHEBI:15378"/>
        <dbReference type="ChEBI" id="CHEBI:57461"/>
        <dbReference type="ChEBI" id="CHEBI:57783"/>
        <dbReference type="ChEBI" id="CHEBI:58349"/>
        <dbReference type="ChEBI" id="CHEBI:133309"/>
    </reaction>
    <physiologicalReaction direction="left-to-right" evidence="22">
        <dbReference type="Rhea" id="RHEA:50609"/>
    </physiologicalReaction>
</comment>
<evidence type="ECO:0000256" key="27">
    <source>
        <dbReference type="ARBA" id="ARBA00048387"/>
    </source>
</evidence>
<keyword evidence="37" id="KW-1185">Reference proteome</keyword>
<dbReference type="Pfam" id="PF00107">
    <property type="entry name" value="ADH_zinc_N"/>
    <property type="match status" value="1"/>
</dbReference>
<dbReference type="InterPro" id="IPR045010">
    <property type="entry name" value="MDR_fam"/>
</dbReference>
<feature type="domain" description="Oxidoreductase N-terminal" evidence="35">
    <location>
        <begin position="28"/>
        <end position="125"/>
    </location>
</feature>
<comment type="catalytic activity">
    <reaction evidence="20">
        <text>decanal + NADP(+) = (2E)-decenal + NADPH + H(+)</text>
        <dbReference type="Rhea" id="RHEA:50612"/>
        <dbReference type="ChEBI" id="CHEBI:15378"/>
        <dbReference type="ChEBI" id="CHEBI:31457"/>
        <dbReference type="ChEBI" id="CHEBI:57783"/>
        <dbReference type="ChEBI" id="CHEBI:58349"/>
        <dbReference type="ChEBI" id="CHEBI:133455"/>
    </reaction>
    <physiologicalReaction direction="right-to-left" evidence="20">
        <dbReference type="Rhea" id="RHEA:50614"/>
    </physiologicalReaction>
</comment>
<feature type="domain" description="Alcohol dehydrogenase-like C-terminal" evidence="34">
    <location>
        <begin position="181"/>
        <end position="307"/>
    </location>
</feature>
<dbReference type="OrthoDB" id="809632at2759"/>
<evidence type="ECO:0000256" key="28">
    <source>
        <dbReference type="ARBA" id="ARBA00048591"/>
    </source>
</evidence>
<dbReference type="EC" id="1.3.1.74" evidence="5"/>
<dbReference type="InterPro" id="IPR014190">
    <property type="entry name" value="PTGR1"/>
</dbReference>
<evidence type="ECO:0000256" key="17">
    <source>
        <dbReference type="ARBA" id="ARBA00032297"/>
    </source>
</evidence>
<evidence type="ECO:0000256" key="29">
    <source>
        <dbReference type="ARBA" id="ARBA00048953"/>
    </source>
</evidence>
<evidence type="ECO:0000256" key="2">
    <source>
        <dbReference type="ARBA" id="ARBA00010460"/>
    </source>
</evidence>
<evidence type="ECO:0000256" key="6">
    <source>
        <dbReference type="ARBA" id="ARBA00020651"/>
    </source>
</evidence>
<comment type="catalytic activity">
    <reaction evidence="21">
        <text>pentan-2-one + NADP(+) = (E)-pent-3-en-2-one + NADPH + H(+)</text>
        <dbReference type="Rhea" id="RHEA:50788"/>
        <dbReference type="ChEBI" id="CHEBI:15378"/>
        <dbReference type="ChEBI" id="CHEBI:16472"/>
        <dbReference type="ChEBI" id="CHEBI:57783"/>
        <dbReference type="ChEBI" id="CHEBI:58349"/>
        <dbReference type="ChEBI" id="CHEBI:145276"/>
    </reaction>
    <physiologicalReaction direction="right-to-left" evidence="21">
        <dbReference type="Rhea" id="RHEA:50790"/>
    </physiologicalReaction>
</comment>
<keyword evidence="14" id="KW-0379">Hydroxylation</keyword>
<comment type="catalytic activity">
    <reaction evidence="26">
        <text>13,14-dihydro-15-oxo-PGF2alpha + NADP(+) = 15-oxoprostaglandin F2alpha + NADPH + H(+)</text>
        <dbReference type="Rhea" id="RHEA:50588"/>
        <dbReference type="ChEBI" id="CHEBI:15378"/>
        <dbReference type="ChEBI" id="CHEBI:57783"/>
        <dbReference type="ChEBI" id="CHEBI:58349"/>
        <dbReference type="ChEBI" id="CHEBI:133374"/>
        <dbReference type="ChEBI" id="CHEBI:133409"/>
    </reaction>
    <physiologicalReaction direction="right-to-left" evidence="26">
        <dbReference type="Rhea" id="RHEA:50590"/>
    </physiologicalReaction>
</comment>
<dbReference type="Proteomes" id="UP001153709">
    <property type="component" value="Chromosome 3"/>
</dbReference>
<evidence type="ECO:0000256" key="19">
    <source>
        <dbReference type="ARBA" id="ARBA00047461"/>
    </source>
</evidence>
<comment type="similarity">
    <text evidence="2">Belongs to the NADP-dependent oxidoreductase L4BD family.</text>
</comment>
<dbReference type="Gene3D" id="3.90.180.10">
    <property type="entry name" value="Medium-chain alcohol dehydrogenases, catalytic domain"/>
    <property type="match status" value="1"/>
</dbReference>
<evidence type="ECO:0000256" key="4">
    <source>
        <dbReference type="ARBA" id="ARBA00011981"/>
    </source>
</evidence>
<accession>A0A9N9STK1</accession>
<keyword evidence="11" id="KW-0007">Acetylation</keyword>
<dbReference type="GO" id="GO:0032440">
    <property type="term" value="F:2-alkenal reductase [NAD(P)H] activity"/>
    <property type="evidence" value="ECO:0007669"/>
    <property type="project" value="UniProtKB-EC"/>
</dbReference>
<evidence type="ECO:0000256" key="15">
    <source>
        <dbReference type="ARBA" id="ARBA00031851"/>
    </source>
</evidence>
<comment type="catalytic activity">
    <reaction evidence="33">
        <text>hexanal + NADP(+) = (E)-hex-2-enal + NADPH + H(+)</text>
        <dbReference type="Rhea" id="RHEA:50776"/>
        <dbReference type="ChEBI" id="CHEBI:15378"/>
        <dbReference type="ChEBI" id="CHEBI:28913"/>
        <dbReference type="ChEBI" id="CHEBI:57783"/>
        <dbReference type="ChEBI" id="CHEBI:58349"/>
        <dbReference type="ChEBI" id="CHEBI:88528"/>
    </reaction>
    <physiologicalReaction direction="right-to-left" evidence="33">
        <dbReference type="Rhea" id="RHEA:50778"/>
    </physiologicalReaction>
</comment>
<dbReference type="InterPro" id="IPR013149">
    <property type="entry name" value="ADH-like_C"/>
</dbReference>
<evidence type="ECO:0000259" key="35">
    <source>
        <dbReference type="Pfam" id="PF16884"/>
    </source>
</evidence>
<evidence type="ECO:0000256" key="26">
    <source>
        <dbReference type="ARBA" id="ARBA00048290"/>
    </source>
</evidence>
<evidence type="ECO:0000256" key="21">
    <source>
        <dbReference type="ARBA" id="ARBA00047742"/>
    </source>
</evidence>
<dbReference type="GO" id="GO:0006693">
    <property type="term" value="P:prostaglandin metabolic process"/>
    <property type="evidence" value="ECO:0007669"/>
    <property type="project" value="UniProtKB-KW"/>
</dbReference>
<comment type="catalytic activity">
    <reaction evidence="25">
        <text>nonan-2-one + NADP(+) = (3E)-nonen-2-one + NADPH + H(+)</text>
        <dbReference type="Rhea" id="RHEA:50616"/>
        <dbReference type="ChEBI" id="CHEBI:15378"/>
        <dbReference type="ChEBI" id="CHEBI:57783"/>
        <dbReference type="ChEBI" id="CHEBI:58349"/>
        <dbReference type="ChEBI" id="CHEBI:77927"/>
        <dbReference type="ChEBI" id="CHEBI:133457"/>
    </reaction>
    <physiologicalReaction direction="right-to-left" evidence="25">
        <dbReference type="Rhea" id="RHEA:50618"/>
    </physiologicalReaction>
</comment>
<comment type="catalytic activity">
    <reaction evidence="28">
        <text>20-hydroxy-leukotriene B4 + NADP(+) = 12-oxo-20-hydroxy-leukotriene B4 + NADPH + H(+)</text>
        <dbReference type="Rhea" id="RHEA:51208"/>
        <dbReference type="ChEBI" id="CHEBI:15378"/>
        <dbReference type="ChEBI" id="CHEBI:57460"/>
        <dbReference type="ChEBI" id="CHEBI:57783"/>
        <dbReference type="ChEBI" id="CHEBI:58349"/>
        <dbReference type="ChEBI" id="CHEBI:133346"/>
    </reaction>
    <physiologicalReaction direction="left-to-right" evidence="28">
        <dbReference type="Rhea" id="RHEA:51209"/>
    </physiologicalReaction>
</comment>
<comment type="catalytic activity">
    <reaction evidence="19">
        <text>octanal + NADP(+) = (2E)-octenal + NADPH + H(+)</text>
        <dbReference type="Rhea" id="RHEA:50780"/>
        <dbReference type="ChEBI" id="CHEBI:15378"/>
        <dbReference type="ChEBI" id="CHEBI:17935"/>
        <dbReference type="ChEBI" id="CHEBI:57783"/>
        <dbReference type="ChEBI" id="CHEBI:58349"/>
        <dbReference type="ChEBI" id="CHEBI:61748"/>
    </reaction>
    <physiologicalReaction direction="right-to-left" evidence="19">
        <dbReference type="Rhea" id="RHEA:50782"/>
    </physiologicalReaction>
</comment>
<dbReference type="GO" id="GO:0005737">
    <property type="term" value="C:cytoplasm"/>
    <property type="evidence" value="ECO:0007669"/>
    <property type="project" value="UniProtKB-SubCell"/>
</dbReference>
<evidence type="ECO:0000256" key="18">
    <source>
        <dbReference type="ARBA" id="ARBA00033119"/>
    </source>
</evidence>
<keyword evidence="12" id="KW-0560">Oxidoreductase</keyword>
<comment type="catalytic activity">
    <reaction evidence="27">
        <text>4-hydroxynonanal + NADP(+) = (E)-4-hydroxynon-2-enal + NADPH + H(+)</text>
        <dbReference type="Rhea" id="RHEA:64736"/>
        <dbReference type="ChEBI" id="CHEBI:15378"/>
        <dbReference type="ChEBI" id="CHEBI:57783"/>
        <dbReference type="ChEBI" id="CHEBI:58349"/>
        <dbReference type="ChEBI" id="CHEBI:58968"/>
        <dbReference type="ChEBI" id="CHEBI:156112"/>
    </reaction>
    <physiologicalReaction direction="right-to-left" evidence="27">
        <dbReference type="Rhea" id="RHEA:64738"/>
    </physiologicalReaction>
</comment>
<proteinExistence type="inferred from homology"/>
<keyword evidence="10" id="KW-0521">NADP</keyword>
<dbReference type="CDD" id="cd08294">
    <property type="entry name" value="leukotriene_B4_DH_like"/>
    <property type="match status" value="1"/>
</dbReference>
<protein>
    <recommendedName>
        <fullName evidence="6">Prostaglandin reductase 1</fullName>
        <ecNumber evidence="4">1.3.1.48</ecNumber>
        <ecNumber evidence="5">1.3.1.74</ecNumber>
    </recommendedName>
    <alternativeName>
        <fullName evidence="18">15-oxoprostaglandin 13-reductase</fullName>
    </alternativeName>
    <alternativeName>
        <fullName evidence="16">Dithiolethione-inducible gene 1 protein</fullName>
    </alternativeName>
    <alternativeName>
        <fullName evidence="15">Leukotriene B4 12-hydroxydehydrogenase</fullName>
    </alternativeName>
    <alternativeName>
        <fullName evidence="17">NAD(P)H-dependent alkenal/one oxidoreductase</fullName>
    </alternativeName>
</protein>
<dbReference type="InterPro" id="IPR041694">
    <property type="entry name" value="ADH_N_2"/>
</dbReference>
<dbReference type="SUPFAM" id="SSF51735">
    <property type="entry name" value="NAD(P)-binding Rossmann-fold domains"/>
    <property type="match status" value="1"/>
</dbReference>
<comment type="catalytic activity">
    <reaction evidence="24">
        <text>dodecanal + NADP(+) = (2E)-dodecenal + NADPH + H(+)</text>
        <dbReference type="Rhea" id="RHEA:50784"/>
        <dbReference type="ChEBI" id="CHEBI:15378"/>
        <dbReference type="ChEBI" id="CHEBI:27836"/>
        <dbReference type="ChEBI" id="CHEBI:57783"/>
        <dbReference type="ChEBI" id="CHEBI:58349"/>
        <dbReference type="ChEBI" id="CHEBI:133741"/>
    </reaction>
    <physiologicalReaction direction="right-to-left" evidence="24">
        <dbReference type="Rhea" id="RHEA:50786"/>
    </physiologicalReaction>
</comment>
<organism evidence="36 37">
    <name type="scientific">Diabrotica balteata</name>
    <name type="common">Banded cucumber beetle</name>
    <dbReference type="NCBI Taxonomy" id="107213"/>
    <lineage>
        <taxon>Eukaryota</taxon>
        <taxon>Metazoa</taxon>
        <taxon>Ecdysozoa</taxon>
        <taxon>Arthropoda</taxon>
        <taxon>Hexapoda</taxon>
        <taxon>Insecta</taxon>
        <taxon>Pterygota</taxon>
        <taxon>Neoptera</taxon>
        <taxon>Endopterygota</taxon>
        <taxon>Coleoptera</taxon>
        <taxon>Polyphaga</taxon>
        <taxon>Cucujiformia</taxon>
        <taxon>Chrysomeloidea</taxon>
        <taxon>Chrysomelidae</taxon>
        <taxon>Galerucinae</taxon>
        <taxon>Diabroticina</taxon>
        <taxon>Diabroticites</taxon>
        <taxon>Diabrotica</taxon>
    </lineage>
</organism>
<keyword evidence="13" id="KW-0443">Lipid metabolism</keyword>
<evidence type="ECO:0000256" key="22">
    <source>
        <dbReference type="ARBA" id="ARBA00047871"/>
    </source>
</evidence>
<evidence type="ECO:0000256" key="20">
    <source>
        <dbReference type="ARBA" id="ARBA00047617"/>
    </source>
</evidence>
<evidence type="ECO:0000256" key="32">
    <source>
        <dbReference type="ARBA" id="ARBA00049179"/>
    </source>
</evidence>
<evidence type="ECO:0000256" key="1">
    <source>
        <dbReference type="ARBA" id="ARBA00004496"/>
    </source>
</evidence>
<evidence type="ECO:0000256" key="13">
    <source>
        <dbReference type="ARBA" id="ARBA00023098"/>
    </source>
</evidence>
<evidence type="ECO:0000256" key="9">
    <source>
        <dbReference type="ARBA" id="ARBA00022832"/>
    </source>
</evidence>
<comment type="catalytic activity">
    <reaction evidence="23">
        <text>13,14-dihydro-15-oxo-prostaglandin F1alpha + NADP(+) = 15-oxoprostaglandin F1alpha + NADPH + H(+)</text>
        <dbReference type="Rhea" id="RHEA:50592"/>
        <dbReference type="ChEBI" id="CHEBI:15378"/>
        <dbReference type="ChEBI" id="CHEBI:57783"/>
        <dbReference type="ChEBI" id="CHEBI:58349"/>
        <dbReference type="ChEBI" id="CHEBI:79072"/>
        <dbReference type="ChEBI" id="CHEBI:133411"/>
    </reaction>
    <physiologicalReaction direction="right-to-left" evidence="23">
        <dbReference type="Rhea" id="RHEA:50594"/>
    </physiologicalReaction>
</comment>
<dbReference type="Pfam" id="PF16884">
    <property type="entry name" value="ADH_N_2"/>
    <property type="match status" value="1"/>
</dbReference>
<comment type="catalytic activity">
    <reaction evidence="29">
        <text>6-trans-leukotriene B4 + NADP(+) = 12-oxo-(5S)-hydroxy-(6E,8E,10E,14Z)-eicosatetraenoate + NADPH + H(+)</text>
        <dbReference type="Rhea" id="RHEA:51204"/>
        <dbReference type="ChEBI" id="CHEBI:15378"/>
        <dbReference type="ChEBI" id="CHEBI:57783"/>
        <dbReference type="ChEBI" id="CHEBI:58349"/>
        <dbReference type="ChEBI" id="CHEBI:90723"/>
        <dbReference type="ChEBI" id="CHEBI:133974"/>
    </reaction>
    <physiologicalReaction direction="left-to-right" evidence="29">
        <dbReference type="Rhea" id="RHEA:51205"/>
    </physiologicalReaction>
</comment>
<dbReference type="SUPFAM" id="SSF50129">
    <property type="entry name" value="GroES-like"/>
    <property type="match status" value="2"/>
</dbReference>
<comment type="catalytic activity">
    <reaction evidence="30">
        <text>(5S,12S)-dihydroxy-(6E,10E,12E,14Z)-eicosatetraenoate + NADP(+) = 12-oxo-(5S)-hydroxy-(6E,8E,10E,14Z)-eicosatetraenoate + NADPH + H(+)</text>
        <dbReference type="Rhea" id="RHEA:51212"/>
        <dbReference type="ChEBI" id="CHEBI:15378"/>
        <dbReference type="ChEBI" id="CHEBI:57783"/>
        <dbReference type="ChEBI" id="CHEBI:58349"/>
        <dbReference type="ChEBI" id="CHEBI:133974"/>
        <dbReference type="ChEBI" id="CHEBI:133975"/>
    </reaction>
    <physiologicalReaction direction="left-to-right" evidence="30">
        <dbReference type="Rhea" id="RHEA:51213"/>
    </physiologicalReaction>
</comment>
<evidence type="ECO:0000313" key="37">
    <source>
        <dbReference type="Proteomes" id="UP001153709"/>
    </source>
</evidence>